<dbReference type="Proteomes" id="UP000008021">
    <property type="component" value="Chromosome 11"/>
</dbReference>
<reference evidence="3" key="2">
    <citation type="submission" date="2018-05" db="EMBL/GenBank/DDBJ databases">
        <title>OmerRS3 (Oryza meridionalis Reference Sequence Version 3).</title>
        <authorList>
            <person name="Zhang J."/>
            <person name="Kudrna D."/>
            <person name="Lee S."/>
            <person name="Talag J."/>
            <person name="Welchert J."/>
            <person name="Wing R.A."/>
        </authorList>
    </citation>
    <scope>NUCLEOTIDE SEQUENCE [LARGE SCALE GENOMIC DNA]</scope>
    <source>
        <strain evidence="3">cv. OR44</strain>
    </source>
</reference>
<feature type="chain" id="PRO_5002359184" evidence="2">
    <location>
        <begin position="21"/>
        <end position="106"/>
    </location>
</feature>
<name>A0A0E0F6C9_9ORYZ</name>
<reference evidence="3" key="1">
    <citation type="submission" date="2015-04" db="UniProtKB">
        <authorList>
            <consortium name="EnsemblPlants"/>
        </authorList>
    </citation>
    <scope>IDENTIFICATION</scope>
</reference>
<protein>
    <submittedName>
        <fullName evidence="3">Uncharacterized protein</fullName>
    </submittedName>
</protein>
<accession>A0A0E0F6C9</accession>
<dbReference type="AlphaFoldDB" id="A0A0E0F6C9"/>
<proteinExistence type="predicted"/>
<evidence type="ECO:0000256" key="1">
    <source>
        <dbReference type="SAM" id="MobiDB-lite"/>
    </source>
</evidence>
<sequence length="106" mass="11081">MAAASLLSLVVRLSLREGAARTVGKAARRRGVVAVDPAPPPLDLAPPRRSAGVEAREAACGRDVGSEGTGDGDSGGGTASTTAAEARRQAQQRRRRGWPWKPRRRG</sequence>
<evidence type="ECO:0000313" key="3">
    <source>
        <dbReference type="EnsemblPlants" id="OMERI11G12910.1"/>
    </source>
</evidence>
<dbReference type="HOGENOM" id="CLU_2227450_0_0_1"/>
<feature type="region of interest" description="Disordered" evidence="1">
    <location>
        <begin position="34"/>
        <end position="106"/>
    </location>
</feature>
<evidence type="ECO:0000313" key="4">
    <source>
        <dbReference type="Proteomes" id="UP000008021"/>
    </source>
</evidence>
<keyword evidence="2" id="KW-0732">Signal</keyword>
<dbReference type="Gramene" id="OMERI11G12910.1">
    <property type="protein sequence ID" value="OMERI11G12910.1"/>
    <property type="gene ID" value="OMERI11G12910"/>
</dbReference>
<feature type="signal peptide" evidence="2">
    <location>
        <begin position="1"/>
        <end position="20"/>
    </location>
</feature>
<dbReference type="EnsemblPlants" id="OMERI11G12910.1">
    <property type="protein sequence ID" value="OMERI11G12910.1"/>
    <property type="gene ID" value="OMERI11G12910"/>
</dbReference>
<feature type="compositionally biased region" description="Gly residues" evidence="1">
    <location>
        <begin position="67"/>
        <end position="78"/>
    </location>
</feature>
<feature type="compositionally biased region" description="Basic residues" evidence="1">
    <location>
        <begin position="90"/>
        <end position="106"/>
    </location>
</feature>
<keyword evidence="4" id="KW-1185">Reference proteome</keyword>
<evidence type="ECO:0000256" key="2">
    <source>
        <dbReference type="SAM" id="SignalP"/>
    </source>
</evidence>
<organism evidence="3">
    <name type="scientific">Oryza meridionalis</name>
    <dbReference type="NCBI Taxonomy" id="40149"/>
    <lineage>
        <taxon>Eukaryota</taxon>
        <taxon>Viridiplantae</taxon>
        <taxon>Streptophyta</taxon>
        <taxon>Embryophyta</taxon>
        <taxon>Tracheophyta</taxon>
        <taxon>Spermatophyta</taxon>
        <taxon>Magnoliopsida</taxon>
        <taxon>Liliopsida</taxon>
        <taxon>Poales</taxon>
        <taxon>Poaceae</taxon>
        <taxon>BOP clade</taxon>
        <taxon>Oryzoideae</taxon>
        <taxon>Oryzeae</taxon>
        <taxon>Oryzinae</taxon>
        <taxon>Oryza</taxon>
    </lineage>
</organism>